<accession>A0ABN3D2X6</accession>
<reference evidence="5 6" key="1">
    <citation type="journal article" date="2019" name="Int. J. Syst. Evol. Microbiol.">
        <title>The Global Catalogue of Microorganisms (GCM) 10K type strain sequencing project: providing services to taxonomists for standard genome sequencing and annotation.</title>
        <authorList>
            <consortium name="The Broad Institute Genomics Platform"/>
            <consortium name="The Broad Institute Genome Sequencing Center for Infectious Disease"/>
            <person name="Wu L."/>
            <person name="Ma J."/>
        </authorList>
    </citation>
    <scope>NUCLEOTIDE SEQUENCE [LARGE SCALE GENOMIC DNA]</scope>
    <source>
        <strain evidence="5 6">JCM 16114</strain>
    </source>
</reference>
<evidence type="ECO:0008006" key="7">
    <source>
        <dbReference type="Google" id="ProtNLM"/>
    </source>
</evidence>
<evidence type="ECO:0000313" key="6">
    <source>
        <dbReference type="Proteomes" id="UP001499843"/>
    </source>
</evidence>
<evidence type="ECO:0000256" key="2">
    <source>
        <dbReference type="ARBA" id="ARBA00022777"/>
    </source>
</evidence>
<dbReference type="InterPro" id="IPR050482">
    <property type="entry name" value="Sensor_HK_TwoCompSys"/>
</dbReference>
<dbReference type="PANTHER" id="PTHR24421:SF56">
    <property type="entry name" value="OXYGEN SENSOR HISTIDINE KINASE RESPONSE REGULATOR DOST"/>
    <property type="match status" value="1"/>
</dbReference>
<proteinExistence type="predicted"/>
<dbReference type="Proteomes" id="UP001499843">
    <property type="component" value="Unassembled WGS sequence"/>
</dbReference>
<keyword evidence="3" id="KW-0902">Two-component regulatory system</keyword>
<organism evidence="5 6">
    <name type="scientific">Nonomuraea monospora</name>
    <dbReference type="NCBI Taxonomy" id="568818"/>
    <lineage>
        <taxon>Bacteria</taxon>
        <taxon>Bacillati</taxon>
        <taxon>Actinomycetota</taxon>
        <taxon>Actinomycetes</taxon>
        <taxon>Streptosporangiales</taxon>
        <taxon>Streptosporangiaceae</taxon>
        <taxon>Nonomuraea</taxon>
    </lineage>
</organism>
<evidence type="ECO:0000256" key="1">
    <source>
        <dbReference type="ARBA" id="ARBA00022679"/>
    </source>
</evidence>
<keyword evidence="2" id="KW-0418">Kinase</keyword>
<dbReference type="Gene3D" id="3.30.565.10">
    <property type="entry name" value="Histidine kinase-like ATPase, C-terminal domain"/>
    <property type="match status" value="1"/>
</dbReference>
<evidence type="ECO:0000256" key="4">
    <source>
        <dbReference type="SAM" id="MobiDB-lite"/>
    </source>
</evidence>
<gene>
    <name evidence="5" type="ORF">GCM10009850_116570</name>
</gene>
<protein>
    <recommendedName>
        <fullName evidence="7">Histidine kinase/HSP90-like ATPase domain-containing protein</fullName>
    </recommendedName>
</protein>
<dbReference type="SUPFAM" id="SSF55874">
    <property type="entry name" value="ATPase domain of HSP90 chaperone/DNA topoisomerase II/histidine kinase"/>
    <property type="match status" value="1"/>
</dbReference>
<sequence>MVTDDGIGMSEPGRRSGLRNIKERAVRLGGTTELESPDAGGTRLRWQIPL</sequence>
<keyword evidence="6" id="KW-1185">Reference proteome</keyword>
<dbReference type="InterPro" id="IPR036890">
    <property type="entry name" value="HATPase_C_sf"/>
</dbReference>
<evidence type="ECO:0000313" key="5">
    <source>
        <dbReference type="EMBL" id="GAA2216188.1"/>
    </source>
</evidence>
<name>A0ABN3D2X6_9ACTN</name>
<feature type="region of interest" description="Disordered" evidence="4">
    <location>
        <begin position="1"/>
        <end position="20"/>
    </location>
</feature>
<dbReference type="PANTHER" id="PTHR24421">
    <property type="entry name" value="NITRATE/NITRITE SENSOR PROTEIN NARX-RELATED"/>
    <property type="match status" value="1"/>
</dbReference>
<comment type="caution">
    <text evidence="5">The sequence shown here is derived from an EMBL/GenBank/DDBJ whole genome shotgun (WGS) entry which is preliminary data.</text>
</comment>
<keyword evidence="1" id="KW-0808">Transferase</keyword>
<evidence type="ECO:0000256" key="3">
    <source>
        <dbReference type="ARBA" id="ARBA00023012"/>
    </source>
</evidence>
<dbReference type="EMBL" id="BAAAQX010000063">
    <property type="protein sequence ID" value="GAA2216188.1"/>
    <property type="molecule type" value="Genomic_DNA"/>
</dbReference>